<dbReference type="GO" id="GO:0051301">
    <property type="term" value="P:cell division"/>
    <property type="evidence" value="ECO:0007669"/>
    <property type="project" value="UniProtKB-KW"/>
</dbReference>
<keyword evidence="1" id="KW-0853">WD repeat</keyword>
<evidence type="ECO:0000256" key="4">
    <source>
        <dbReference type="ARBA" id="ARBA00022776"/>
    </source>
</evidence>
<keyword evidence="2" id="KW-0132">Cell division</keyword>
<name>A0AAD5LNS3_9CRUS</name>
<evidence type="ECO:0000256" key="3">
    <source>
        <dbReference type="ARBA" id="ARBA00022737"/>
    </source>
</evidence>
<evidence type="ECO:0000256" key="1">
    <source>
        <dbReference type="ARBA" id="ARBA00022574"/>
    </source>
</evidence>
<dbReference type="EMBL" id="WJBH02000003">
    <property type="protein sequence ID" value="KAI9561228.1"/>
    <property type="molecule type" value="Genomic_DNA"/>
</dbReference>
<keyword evidence="3" id="KW-0677">Repeat</keyword>
<evidence type="ECO:0000256" key="2">
    <source>
        <dbReference type="ARBA" id="ARBA00022618"/>
    </source>
</evidence>
<evidence type="ECO:0000256" key="5">
    <source>
        <dbReference type="ARBA" id="ARBA00023306"/>
    </source>
</evidence>
<comment type="caution">
    <text evidence="6">The sequence shown here is derived from an EMBL/GenBank/DDBJ whole genome shotgun (WGS) entry which is preliminary data.</text>
</comment>
<dbReference type="Proteomes" id="UP000820818">
    <property type="component" value="Linkage Group LG3"/>
</dbReference>
<keyword evidence="7" id="KW-1185">Reference proteome</keyword>
<gene>
    <name evidence="6" type="ORF">GHT06_012184</name>
</gene>
<evidence type="ECO:0000313" key="7">
    <source>
        <dbReference type="Proteomes" id="UP000820818"/>
    </source>
</evidence>
<accession>A0AAD5LNS3</accession>
<dbReference type="GO" id="GO:0005680">
    <property type="term" value="C:anaphase-promoting complex"/>
    <property type="evidence" value="ECO:0007669"/>
    <property type="project" value="TreeGrafter"/>
</dbReference>
<dbReference type="PANTHER" id="PTHR19918:SF8">
    <property type="entry name" value="FI02843P"/>
    <property type="match status" value="1"/>
</dbReference>
<dbReference type="GO" id="GO:0031145">
    <property type="term" value="P:anaphase-promoting complex-dependent catabolic process"/>
    <property type="evidence" value="ECO:0007669"/>
    <property type="project" value="TreeGrafter"/>
</dbReference>
<keyword evidence="5" id="KW-0131">Cell cycle</keyword>
<proteinExistence type="predicted"/>
<keyword evidence="4" id="KW-0498">Mitosis</keyword>
<organism evidence="6 7">
    <name type="scientific">Daphnia sinensis</name>
    <dbReference type="NCBI Taxonomy" id="1820382"/>
    <lineage>
        <taxon>Eukaryota</taxon>
        <taxon>Metazoa</taxon>
        <taxon>Ecdysozoa</taxon>
        <taxon>Arthropoda</taxon>
        <taxon>Crustacea</taxon>
        <taxon>Branchiopoda</taxon>
        <taxon>Diplostraca</taxon>
        <taxon>Cladocera</taxon>
        <taxon>Anomopoda</taxon>
        <taxon>Daphniidae</taxon>
        <taxon>Daphnia</taxon>
        <taxon>Daphnia similis group</taxon>
    </lineage>
</organism>
<protein>
    <submittedName>
        <fullName evidence="6">Uncharacterized protein</fullName>
    </submittedName>
</protein>
<reference evidence="6 7" key="1">
    <citation type="submission" date="2022-05" db="EMBL/GenBank/DDBJ databases">
        <title>A multi-omics perspective on studying reproductive biology in Daphnia sinensis.</title>
        <authorList>
            <person name="Jia J."/>
        </authorList>
    </citation>
    <scope>NUCLEOTIDE SEQUENCE [LARGE SCALE GENOMIC DNA]</scope>
    <source>
        <strain evidence="6 7">WSL</strain>
    </source>
</reference>
<dbReference type="SMART" id="SM00320">
    <property type="entry name" value="WD40"/>
    <property type="match status" value="3"/>
</dbReference>
<dbReference type="Pfam" id="PF00400">
    <property type="entry name" value="WD40"/>
    <property type="match status" value="1"/>
</dbReference>
<dbReference type="GO" id="GO:1905786">
    <property type="term" value="P:positive regulation of anaphase-promoting complex-dependent catabolic process"/>
    <property type="evidence" value="ECO:0007669"/>
    <property type="project" value="TreeGrafter"/>
</dbReference>
<dbReference type="GO" id="GO:0010997">
    <property type="term" value="F:anaphase-promoting complex binding"/>
    <property type="evidence" value="ECO:0007669"/>
    <property type="project" value="InterPro"/>
</dbReference>
<dbReference type="SUPFAM" id="SSF50978">
    <property type="entry name" value="WD40 repeat-like"/>
    <property type="match status" value="1"/>
</dbReference>
<dbReference type="Gene3D" id="2.130.10.10">
    <property type="entry name" value="YVTN repeat-like/Quinoprotein amine dehydrogenase"/>
    <property type="match status" value="1"/>
</dbReference>
<dbReference type="InterPro" id="IPR001680">
    <property type="entry name" value="WD40_rpt"/>
</dbReference>
<dbReference type="GO" id="GO:1990757">
    <property type="term" value="F:ubiquitin ligase activator activity"/>
    <property type="evidence" value="ECO:0007669"/>
    <property type="project" value="TreeGrafter"/>
</dbReference>
<dbReference type="PANTHER" id="PTHR19918">
    <property type="entry name" value="CELL DIVISION CYCLE 20 CDC20 FIZZY -RELATED"/>
    <property type="match status" value="1"/>
</dbReference>
<dbReference type="InterPro" id="IPR015943">
    <property type="entry name" value="WD40/YVTN_repeat-like_dom_sf"/>
</dbReference>
<dbReference type="AlphaFoldDB" id="A0AAD5LNS3"/>
<dbReference type="InterPro" id="IPR036322">
    <property type="entry name" value="WD40_repeat_dom_sf"/>
</dbReference>
<sequence>MLVGRVLISRCGEVGSSKSSEPGYGVVLTTNTLPRTTTTVMGWAKARGLHAKVFLTPTLRTSHSPSCVLPHSSRKIQSASVDRNKLQLPSLMFAQQHNRSPSSPRNIQDRLIPCRSQTDMQLAQHLLSPMSHRGAGENDPEQQDSRRQVTRILNFGNKTTKAKPLSLVTASYGTSSLAKSKFKIPTKPDRVMAAPGTFVECGFQSAHWAPSANLVVALESGVYVCKINEDSDVTKICNNTKDPENPFCYVIWDNSGDAVICGKMSGEIQIYDVRSLFCRNKWHLTAKHTLRSIALEQEHLLTCGFLFWRHGVRIYDLRQTGRESTEPILSLKSRSSVNCLSWSTNGHLLAGGCESGFTYLWDVRHPSKEMMIFKTQDQNPVQVVNWCSWKPSILFCGSSFPRPSICIQNTATGILLGDFECGSEITGIHFNAQLKQVASSHHASLHDGTESHAMHGKESSVQLWKLNSDKLYPILELGQHEDGIVSMAASVNSSQLVTMGVDELLCLWHWNETAPHSNSHKAGFQTARSQLDSANFIR</sequence>
<dbReference type="InterPro" id="IPR033010">
    <property type="entry name" value="Cdc20/Fizzy"/>
</dbReference>
<evidence type="ECO:0000313" key="6">
    <source>
        <dbReference type="EMBL" id="KAI9561228.1"/>
    </source>
</evidence>